<protein>
    <recommendedName>
        <fullName evidence="2">DinB-like domain-containing protein</fullName>
    </recommendedName>
</protein>
<reference evidence="1" key="2">
    <citation type="journal article" date="2012" name="Environ. Microbiol.">
        <title>Genomic content of uncultured Bacteroidetes from contrasting oceanic provinces in the North Atlantic Ocean.</title>
        <authorList>
            <person name="Gomez-Pereira P.R."/>
            <person name="Schuler M."/>
            <person name="Fuchs B.M."/>
            <person name="Bennke C."/>
            <person name="Teeling H."/>
            <person name="Waldmann J."/>
            <person name="Richter M."/>
            <person name="Barbe V."/>
            <person name="Bataille E."/>
            <person name="Glockner F.O."/>
            <person name="Amann R."/>
        </authorList>
    </citation>
    <scope>NUCLEOTIDE SEQUENCE</scope>
</reference>
<dbReference type="InterPro" id="IPR034660">
    <property type="entry name" value="DinB/YfiT-like"/>
</dbReference>
<sequence length="189" mass="21760">MKLKLITIALVLFTISINSQKILPYYQIPKMEESYTAQNTVARMIDGLGFRYYWATEGLRAKDLAYQPKGEGRDCQQTVNHLYDLSNMMLRITKTDFKQEMEKEKMTFAEMRRQTLLNFKAFSDRIQSSKELSEFTIRKAGEITVSFLNIINGPISDAIWHAGQVSSFRRSLGNPINSKANHFSGTVRE</sequence>
<organism evidence="1">
    <name type="scientific">uncultured Polaribacter sp</name>
    <dbReference type="NCBI Taxonomy" id="174711"/>
    <lineage>
        <taxon>Bacteria</taxon>
        <taxon>Pseudomonadati</taxon>
        <taxon>Bacteroidota</taxon>
        <taxon>Flavobacteriia</taxon>
        <taxon>Flavobacteriales</taxon>
        <taxon>Flavobacteriaceae</taxon>
        <taxon>environmental samples</taxon>
    </lineage>
</organism>
<dbReference type="AlphaFoldDB" id="F4MLF0"/>
<proteinExistence type="predicted"/>
<evidence type="ECO:0000313" key="1">
    <source>
        <dbReference type="EMBL" id="CBL80511.1"/>
    </source>
</evidence>
<name>F4MLF0_9FLAO</name>
<evidence type="ECO:0008006" key="2">
    <source>
        <dbReference type="Google" id="ProtNLM"/>
    </source>
</evidence>
<gene>
    <name evidence="1" type="ORF">S3_843_0021</name>
</gene>
<dbReference type="SUPFAM" id="SSF109854">
    <property type="entry name" value="DinB/YfiT-like putative metalloenzymes"/>
    <property type="match status" value="1"/>
</dbReference>
<dbReference type="Gene3D" id="1.20.120.450">
    <property type="entry name" value="dinb family like domain"/>
    <property type="match status" value="1"/>
</dbReference>
<accession>F4MLF0</accession>
<reference evidence="1" key="1">
    <citation type="submission" date="2010-04" db="EMBL/GenBank/DDBJ databases">
        <authorList>
            <person name="Genoscope - CEA"/>
        </authorList>
    </citation>
    <scope>NUCLEOTIDE SEQUENCE</scope>
</reference>
<dbReference type="EMBL" id="FQ032801">
    <property type="protein sequence ID" value="CBL80511.1"/>
    <property type="molecule type" value="Genomic_DNA"/>
</dbReference>